<comment type="caution">
    <text evidence="4">The sequence shown here is derived from an EMBL/GenBank/DDBJ whole genome shotgun (WGS) entry which is preliminary data.</text>
</comment>
<accession>A0A507ES88</accession>
<protein>
    <recommendedName>
        <fullName evidence="3">THUMP domain-containing protein</fullName>
    </recommendedName>
</protein>
<feature type="compositionally biased region" description="Basic and acidic residues" evidence="2">
    <location>
        <begin position="270"/>
        <end position="279"/>
    </location>
</feature>
<feature type="compositionally biased region" description="Polar residues" evidence="2">
    <location>
        <begin position="316"/>
        <end position="329"/>
    </location>
</feature>
<keyword evidence="5" id="KW-1185">Reference proteome</keyword>
<dbReference type="InterPro" id="IPR040183">
    <property type="entry name" value="THUMPD1-like"/>
</dbReference>
<keyword evidence="1" id="KW-0694">RNA-binding</keyword>
<sequence length="337" mass="36892">MGDKAKKKAYITKSTQVAKPFTVQSGMRGVLGFCRRGKEQLASKELIAVLEEYADKLYGEIGGSGEKVSGSGEIEDAYARELAAIKESGLADKSKKRFVWLNVGIECCLFVKCSAEIDPTQLVTVILADMNESKVQKSRYIQRILPATETCNAYLDQITALAKRLLPPHFSVPGMSPKKFAVVFNRRNNHDVTRDDVIPVIAQIVTEVVEHTVDIKEPEYCILVEIFKGVCAMSVVERFYELKKFNFETILGINASAKALASNEASKAAADTERVDTKDATAAVEPEEKPASSSTTAREKKKRSAASGESSAAGLTQETEQPVTGSNQTKTKKRKNQ</sequence>
<evidence type="ECO:0000256" key="1">
    <source>
        <dbReference type="PROSITE-ProRule" id="PRU00529"/>
    </source>
</evidence>
<feature type="region of interest" description="Disordered" evidence="2">
    <location>
        <begin position="267"/>
        <end position="337"/>
    </location>
</feature>
<organism evidence="4 5">
    <name type="scientific">Chytriomyces confervae</name>
    <dbReference type="NCBI Taxonomy" id="246404"/>
    <lineage>
        <taxon>Eukaryota</taxon>
        <taxon>Fungi</taxon>
        <taxon>Fungi incertae sedis</taxon>
        <taxon>Chytridiomycota</taxon>
        <taxon>Chytridiomycota incertae sedis</taxon>
        <taxon>Chytridiomycetes</taxon>
        <taxon>Chytridiales</taxon>
        <taxon>Chytriomycetaceae</taxon>
        <taxon>Chytriomyces</taxon>
    </lineage>
</organism>
<dbReference type="SMART" id="SM00981">
    <property type="entry name" value="THUMP"/>
    <property type="match status" value="1"/>
</dbReference>
<dbReference type="PROSITE" id="PS51165">
    <property type="entry name" value="THUMP"/>
    <property type="match status" value="1"/>
</dbReference>
<reference evidence="4 5" key="1">
    <citation type="journal article" date="2019" name="Sci. Rep.">
        <title>Comparative genomics of chytrid fungi reveal insights into the obligate biotrophic and pathogenic lifestyle of Synchytrium endobioticum.</title>
        <authorList>
            <person name="van de Vossenberg B.T.L.H."/>
            <person name="Warris S."/>
            <person name="Nguyen H.D.T."/>
            <person name="van Gent-Pelzer M.P.E."/>
            <person name="Joly D.L."/>
            <person name="van de Geest H.C."/>
            <person name="Bonants P.J.M."/>
            <person name="Smith D.S."/>
            <person name="Levesque C.A."/>
            <person name="van der Lee T.A.J."/>
        </authorList>
    </citation>
    <scope>NUCLEOTIDE SEQUENCE [LARGE SCALE GENOMIC DNA]</scope>
    <source>
        <strain evidence="4 5">CBS 675.73</strain>
    </source>
</reference>
<evidence type="ECO:0000259" key="3">
    <source>
        <dbReference type="PROSITE" id="PS51165"/>
    </source>
</evidence>
<dbReference type="Gene3D" id="3.30.2300.10">
    <property type="entry name" value="THUMP superfamily"/>
    <property type="match status" value="1"/>
</dbReference>
<gene>
    <name evidence="4" type="ORF">CcCBS67573_g07945</name>
</gene>
<dbReference type="OrthoDB" id="367221at2759"/>
<dbReference type="SUPFAM" id="SSF143437">
    <property type="entry name" value="THUMP domain-like"/>
    <property type="match status" value="1"/>
</dbReference>
<dbReference type="InterPro" id="IPR004114">
    <property type="entry name" value="THUMP_dom"/>
</dbReference>
<dbReference type="FunFam" id="3.30.2300.10:FF:000001">
    <property type="entry name" value="THUMP domain-containing protein 1"/>
    <property type="match status" value="1"/>
</dbReference>
<feature type="domain" description="THUMP" evidence="3">
    <location>
        <begin position="129"/>
        <end position="237"/>
    </location>
</feature>
<proteinExistence type="predicted"/>
<dbReference type="GO" id="GO:0006400">
    <property type="term" value="P:tRNA modification"/>
    <property type="evidence" value="ECO:0007669"/>
    <property type="project" value="InterPro"/>
</dbReference>
<evidence type="ECO:0000256" key="2">
    <source>
        <dbReference type="SAM" id="MobiDB-lite"/>
    </source>
</evidence>
<dbReference type="STRING" id="246404.A0A507ES88"/>
<dbReference type="Pfam" id="PF02926">
    <property type="entry name" value="THUMP"/>
    <property type="match status" value="1"/>
</dbReference>
<evidence type="ECO:0000313" key="5">
    <source>
        <dbReference type="Proteomes" id="UP000320333"/>
    </source>
</evidence>
<dbReference type="PANTHER" id="PTHR13452:SF10">
    <property type="entry name" value="THUMP DOMAIN-CONTAINING PROTEIN 1"/>
    <property type="match status" value="1"/>
</dbReference>
<dbReference type="CDD" id="cd11717">
    <property type="entry name" value="THUMP_THUMPD1_like"/>
    <property type="match status" value="1"/>
</dbReference>
<dbReference type="PANTHER" id="PTHR13452">
    <property type="entry name" value="THUMP DOMAIN CONTAINING PROTEIN 1-RELATED"/>
    <property type="match status" value="1"/>
</dbReference>
<dbReference type="AlphaFoldDB" id="A0A507ES88"/>
<dbReference type="EMBL" id="QEAP01000458">
    <property type="protein sequence ID" value="TPX66096.1"/>
    <property type="molecule type" value="Genomic_DNA"/>
</dbReference>
<name>A0A507ES88_9FUNG</name>
<dbReference type="Proteomes" id="UP000320333">
    <property type="component" value="Unassembled WGS sequence"/>
</dbReference>
<dbReference type="GO" id="GO:0003723">
    <property type="term" value="F:RNA binding"/>
    <property type="evidence" value="ECO:0007669"/>
    <property type="project" value="UniProtKB-UniRule"/>
</dbReference>
<evidence type="ECO:0000313" key="4">
    <source>
        <dbReference type="EMBL" id="TPX66096.1"/>
    </source>
</evidence>
<feature type="compositionally biased region" description="Low complexity" evidence="2">
    <location>
        <begin position="305"/>
        <end position="314"/>
    </location>
</feature>